<keyword evidence="5 11" id="KW-1133">Transmembrane helix</keyword>
<dbReference type="PANTHER" id="PTHR45620">
    <property type="entry name" value="PDF RECEPTOR-LIKE PROTEIN-RELATED"/>
    <property type="match status" value="1"/>
</dbReference>
<dbReference type="GO" id="GO:0007166">
    <property type="term" value="P:cell surface receptor signaling pathway"/>
    <property type="evidence" value="ECO:0007669"/>
    <property type="project" value="InterPro"/>
</dbReference>
<dbReference type="GeneID" id="106064180"/>
<feature type="transmembrane region" description="Helical" evidence="11">
    <location>
        <begin position="472"/>
        <end position="492"/>
    </location>
</feature>
<dbReference type="GO" id="GO:0008528">
    <property type="term" value="F:G protein-coupled peptide receptor activity"/>
    <property type="evidence" value="ECO:0007669"/>
    <property type="project" value="TreeGrafter"/>
</dbReference>
<feature type="transmembrane region" description="Helical" evidence="11">
    <location>
        <begin position="430"/>
        <end position="452"/>
    </location>
</feature>
<accession>A0A9W3AI57</accession>
<dbReference type="SUPFAM" id="SSF111418">
    <property type="entry name" value="Hormone receptor domain"/>
    <property type="match status" value="1"/>
</dbReference>
<dbReference type="Pfam" id="PF02793">
    <property type="entry name" value="HRM"/>
    <property type="match status" value="1"/>
</dbReference>
<feature type="transmembrane region" description="Helical" evidence="11">
    <location>
        <begin position="390"/>
        <end position="410"/>
    </location>
</feature>
<keyword evidence="4 11" id="KW-0812">Transmembrane</keyword>
<dbReference type="Proteomes" id="UP001165740">
    <property type="component" value="Chromosome 1"/>
</dbReference>
<sequence>MCSMYPGAIGARNELPESARKNQRLNNNQHRAVAVASISDILDKPGSHMESTMVCRDRHGLINASFFPIWACFQCYLHLFPEKQTTYSTSSDILGTEEFEEPLPSISVFWDKQETLCSSLNDRNCQRLTACCQAAEECCNNQIKASTLSRLMPNKHSSCPMTWDGYACFPSTPAGHVAEVACPSYISDRTSESGVASKQCTENASWWRNRPLDMEWTDYTKCVSIEAYYVIYYVSVVCSIGSLICLVPACIIFLSVKQLRKQHRIHIHLNLFVSFTLTNCVWLTWDHLIFKDRLENPREVAIMHQHIIGCRVLYMMSRVSWTCNIAWMSLEGFHLHRLISQAFQTPKTISSYYFIGWVFPLLPTGIYALVRFLSSNQGCWVSHAGYYEWIIYSPNILCILLNIFFLANVLRTLVTQIQRHNNEPSNYRRALKATMLLVPLFGLQLLLVIYRPGGDIRQHVTYEVFTKIINNSQGLVVTAVFCFMNGEVHYLLKGRLVCRKHHESNPDIISGSVSVVRRGSPRGSSSHMDGYAMRKLPQREETANHLGAGCRKLKVSKVSAGKRPLRICLKNREKHLTNTTTL</sequence>
<dbReference type="PROSITE" id="PS50227">
    <property type="entry name" value="G_PROTEIN_RECEP_F2_3"/>
    <property type="match status" value="1"/>
</dbReference>
<proteinExistence type="inferred from homology"/>
<feature type="domain" description="G-protein coupled receptors family 2 profile 1" evidence="12">
    <location>
        <begin position="138"/>
        <end position="226"/>
    </location>
</feature>
<name>A0A9W3AI57_BIOGL</name>
<dbReference type="PRINTS" id="PR00249">
    <property type="entry name" value="GPCRSECRETIN"/>
</dbReference>
<evidence type="ECO:0000259" key="13">
    <source>
        <dbReference type="PROSITE" id="PS50261"/>
    </source>
</evidence>
<dbReference type="Gene3D" id="4.10.1240.10">
    <property type="entry name" value="GPCR, family 2, extracellular hormone receptor domain"/>
    <property type="match status" value="1"/>
</dbReference>
<evidence type="ECO:0000256" key="11">
    <source>
        <dbReference type="SAM" id="Phobius"/>
    </source>
</evidence>
<dbReference type="AlphaFoldDB" id="A0A9W3AI57"/>
<dbReference type="GO" id="GO:0007188">
    <property type="term" value="P:adenylate cyclase-modulating G protein-coupled receptor signaling pathway"/>
    <property type="evidence" value="ECO:0007669"/>
    <property type="project" value="TreeGrafter"/>
</dbReference>
<evidence type="ECO:0000256" key="8">
    <source>
        <dbReference type="ARBA" id="ARBA00023170"/>
    </source>
</evidence>
<evidence type="ECO:0000256" key="9">
    <source>
        <dbReference type="ARBA" id="ARBA00023180"/>
    </source>
</evidence>
<keyword evidence="8" id="KW-0675">Receptor</keyword>
<dbReference type="OrthoDB" id="6160250at2759"/>
<evidence type="ECO:0000256" key="6">
    <source>
        <dbReference type="ARBA" id="ARBA00023040"/>
    </source>
</evidence>
<evidence type="ECO:0000256" key="1">
    <source>
        <dbReference type="ARBA" id="ARBA00004651"/>
    </source>
</evidence>
<feature type="transmembrane region" description="Helical" evidence="11">
    <location>
        <begin position="351"/>
        <end position="370"/>
    </location>
</feature>
<protein>
    <submittedName>
        <fullName evidence="15">Calcitonin gene-related peptide type 1 receptor-like</fullName>
    </submittedName>
</protein>
<keyword evidence="10" id="KW-0807">Transducer</keyword>
<dbReference type="SMART" id="SM00008">
    <property type="entry name" value="HormR"/>
    <property type="match status" value="1"/>
</dbReference>
<dbReference type="PANTHER" id="PTHR45620:SF42">
    <property type="entry name" value="G-PROTEIN COUPLED RECEPTOR SEB-2"/>
    <property type="match status" value="1"/>
</dbReference>
<dbReference type="SUPFAM" id="SSF81321">
    <property type="entry name" value="Family A G protein-coupled receptor-like"/>
    <property type="match status" value="1"/>
</dbReference>
<evidence type="ECO:0000256" key="7">
    <source>
        <dbReference type="ARBA" id="ARBA00023136"/>
    </source>
</evidence>
<keyword evidence="14" id="KW-1185">Reference proteome</keyword>
<keyword evidence="6" id="KW-0297">G-protein coupled receptor</keyword>
<reference evidence="15" key="1">
    <citation type="submission" date="2025-08" db="UniProtKB">
        <authorList>
            <consortium name="RefSeq"/>
        </authorList>
    </citation>
    <scope>IDENTIFICATION</scope>
</reference>
<comment type="subcellular location">
    <subcellularLocation>
        <location evidence="1">Cell membrane</location>
        <topology evidence="1">Multi-pass membrane protein</topology>
    </subcellularLocation>
</comment>
<feature type="domain" description="G-protein coupled receptors family 2 profile 2" evidence="13">
    <location>
        <begin position="231"/>
        <end position="485"/>
    </location>
</feature>
<comment type="similarity">
    <text evidence="2">Belongs to the G-protein coupled receptor 2 family.</text>
</comment>
<keyword evidence="3" id="KW-1003">Cell membrane</keyword>
<evidence type="ECO:0000256" key="10">
    <source>
        <dbReference type="ARBA" id="ARBA00023224"/>
    </source>
</evidence>
<evidence type="ECO:0000256" key="4">
    <source>
        <dbReference type="ARBA" id="ARBA00022692"/>
    </source>
</evidence>
<evidence type="ECO:0000256" key="3">
    <source>
        <dbReference type="ARBA" id="ARBA00022475"/>
    </source>
</evidence>
<dbReference type="PROSITE" id="PS00649">
    <property type="entry name" value="G_PROTEIN_RECEP_F2_1"/>
    <property type="match status" value="1"/>
</dbReference>
<dbReference type="OMA" id="HANEPAH"/>
<dbReference type="InterPro" id="IPR001879">
    <property type="entry name" value="GPCR_2_extracellular_dom"/>
</dbReference>
<dbReference type="InterPro" id="IPR050332">
    <property type="entry name" value="GPCR_2"/>
</dbReference>
<dbReference type="Pfam" id="PF00002">
    <property type="entry name" value="7tm_2"/>
    <property type="match status" value="1"/>
</dbReference>
<evidence type="ECO:0000313" key="14">
    <source>
        <dbReference type="Proteomes" id="UP001165740"/>
    </source>
</evidence>
<organism evidence="14 15">
    <name type="scientific">Biomphalaria glabrata</name>
    <name type="common">Bloodfluke planorb</name>
    <name type="synonym">Freshwater snail</name>
    <dbReference type="NCBI Taxonomy" id="6526"/>
    <lineage>
        <taxon>Eukaryota</taxon>
        <taxon>Metazoa</taxon>
        <taxon>Spiralia</taxon>
        <taxon>Lophotrochozoa</taxon>
        <taxon>Mollusca</taxon>
        <taxon>Gastropoda</taxon>
        <taxon>Heterobranchia</taxon>
        <taxon>Euthyneura</taxon>
        <taxon>Panpulmonata</taxon>
        <taxon>Hygrophila</taxon>
        <taxon>Lymnaeoidea</taxon>
        <taxon>Planorbidae</taxon>
        <taxon>Biomphalaria</taxon>
    </lineage>
</organism>
<dbReference type="InterPro" id="IPR000832">
    <property type="entry name" value="GPCR_2_secretin-like"/>
</dbReference>
<dbReference type="RefSeq" id="XP_055886829.1">
    <property type="nucleotide sequence ID" value="XM_056030854.1"/>
</dbReference>
<gene>
    <name evidence="15" type="primary">LOC106064180</name>
</gene>
<dbReference type="InterPro" id="IPR036445">
    <property type="entry name" value="GPCR_2_extracell_dom_sf"/>
</dbReference>
<dbReference type="GO" id="GO:0005886">
    <property type="term" value="C:plasma membrane"/>
    <property type="evidence" value="ECO:0007669"/>
    <property type="project" value="UniProtKB-SubCell"/>
</dbReference>
<evidence type="ECO:0000313" key="15">
    <source>
        <dbReference type="RefSeq" id="XP_055886829.1"/>
    </source>
</evidence>
<dbReference type="InterPro" id="IPR017981">
    <property type="entry name" value="GPCR_2-like_7TM"/>
</dbReference>
<keyword evidence="7 11" id="KW-0472">Membrane</keyword>
<evidence type="ECO:0000259" key="12">
    <source>
        <dbReference type="PROSITE" id="PS50227"/>
    </source>
</evidence>
<dbReference type="PROSITE" id="PS50261">
    <property type="entry name" value="G_PROTEIN_RECEP_F2_4"/>
    <property type="match status" value="1"/>
</dbReference>
<dbReference type="CDD" id="cd15041">
    <property type="entry name" value="7tmB1_hormone_R"/>
    <property type="match status" value="1"/>
</dbReference>
<evidence type="ECO:0000256" key="5">
    <source>
        <dbReference type="ARBA" id="ARBA00022989"/>
    </source>
</evidence>
<keyword evidence="9" id="KW-0325">Glycoprotein</keyword>
<feature type="transmembrane region" description="Helical" evidence="11">
    <location>
        <begin position="230"/>
        <end position="255"/>
    </location>
</feature>
<dbReference type="InterPro" id="IPR017983">
    <property type="entry name" value="GPCR_2_secretin-like_CS"/>
</dbReference>
<dbReference type="Gene3D" id="1.20.1070.10">
    <property type="entry name" value="Rhodopsin 7-helix transmembrane proteins"/>
    <property type="match status" value="1"/>
</dbReference>
<evidence type="ECO:0000256" key="2">
    <source>
        <dbReference type="ARBA" id="ARBA00005314"/>
    </source>
</evidence>